<dbReference type="InterPro" id="IPR011990">
    <property type="entry name" value="TPR-like_helical_dom_sf"/>
</dbReference>
<evidence type="ECO:0000256" key="5">
    <source>
        <dbReference type="PROSITE-ProRule" id="PRU00708"/>
    </source>
</evidence>
<dbReference type="RefSeq" id="XP_018127888.1">
    <property type="nucleotide sequence ID" value="XM_018276441.2"/>
</dbReference>
<comment type="similarity">
    <text evidence="1">Belongs to the CCM1 family.</text>
</comment>
<feature type="repeat" description="PPR" evidence="5">
    <location>
        <begin position="303"/>
        <end position="337"/>
    </location>
</feature>
<dbReference type="PANTHER" id="PTHR47447">
    <property type="entry name" value="OS03G0856100 PROTEIN"/>
    <property type="match status" value="1"/>
</dbReference>
<evidence type="ECO:0000313" key="7">
    <source>
        <dbReference type="Proteomes" id="UP000091956"/>
    </source>
</evidence>
<keyword evidence="7" id="KW-1185">Reference proteome</keyword>
<evidence type="ECO:0000313" key="6">
    <source>
        <dbReference type="EMBL" id="OBT94155.1"/>
    </source>
</evidence>
<comment type="function">
    <text evidence="3">Regulates mitochondrial small subunit maturation by controlling 15S rRNA 5'-end processing. Localizes to the 5' precursor of the 15S rRNA in a position that is subsequently occupied by mS47 in the mature yeast mtSSU. Uses structure and sequence-specific RNA recognition, binding to a single-stranded region of the precursor and specifically recognizing bases -6 to -1. The exchange of Ccm1 for mS47 is coupled to the irreversible removal of precursor rRNA that is accompanied by conformational changes of the mitoribosomal proteins uS5m and mS26. These conformational changes signal completion of 5'-end rRNA processing through protection of the mature 5'-end of the 15S rRNA and stabilization of mS47. The removal of the 5' precursor together with the dissociation of Ccm1 may be catalyzed by the 5'-3' exoribonuclease Pet127. Involved in the specific removal of group I introns in mitochondrial encoded transcripts.</text>
</comment>
<dbReference type="Proteomes" id="UP000091956">
    <property type="component" value="Unassembled WGS sequence"/>
</dbReference>
<dbReference type="Gene3D" id="1.25.40.10">
    <property type="entry name" value="Tetratricopeptide repeat domain"/>
    <property type="match status" value="1"/>
</dbReference>
<sequence>MSFFGKVDKSTTGSVVKKVAKLQLLAPSKTPGKSDIPLTRGRQNPYRRSLIRNAAGSIGLEQWFIGALVGAGQCKDHGPSRPRRLQLEGVKHLQSFQPRSSGLHSTFITRRQQHTSACAAISEGQIGKDRLLALVDHYDLQPDPSSDEVQMYQLAPGPNLTVSDKAEDVEWPPQEYQWPVDGEFEGILKQLGEALKDRYYDSETIFQLYRSLPSPRVPYLSAKTRHQLLRNLGTVLRKDERSMMRYLSVIDDMKLNAISLTLEEWNTATSFVASYMDKPTTIEVEASLKMFKEMEHIAGVEANSATFNILFDAATKAGKFHLAEMIYQEMKNRGLPYNRFHHVSLIYFHGLRGDGDSVRSAYKALIDAGEIVDTVVMNCVIASLIRAREPQAAIHVYERMKRLHIESSAEPPPRDARKRREMDRSLVKLAERARFDPQLLEQYKKTSIIAPDIRTYRLLINHLAVHGGQLHMTTRMLDDMSLFNVPIHGSIFLALFNGFANHGGELYSHWTDKRLESVWSAFIKAHHDERNEDVYIGKWTVIWALKAFAKCAGIKRTEEVWEEIHSNWSGESEEVDFAKKVMSSLVDLNYSGPN</sequence>
<evidence type="ECO:0000256" key="4">
    <source>
        <dbReference type="ARBA" id="ARBA00044511"/>
    </source>
</evidence>
<dbReference type="NCBIfam" id="TIGR00756">
    <property type="entry name" value="PPR"/>
    <property type="match status" value="2"/>
</dbReference>
<organism evidence="6 7">
    <name type="scientific">Pseudogymnoascus verrucosus</name>
    <dbReference type="NCBI Taxonomy" id="342668"/>
    <lineage>
        <taxon>Eukaryota</taxon>
        <taxon>Fungi</taxon>
        <taxon>Dikarya</taxon>
        <taxon>Ascomycota</taxon>
        <taxon>Pezizomycotina</taxon>
        <taxon>Leotiomycetes</taxon>
        <taxon>Thelebolales</taxon>
        <taxon>Thelebolaceae</taxon>
        <taxon>Pseudogymnoascus</taxon>
    </lineage>
</organism>
<dbReference type="InterPro" id="IPR002885">
    <property type="entry name" value="PPR_rpt"/>
</dbReference>
<protein>
    <recommendedName>
        <fullName evidence="8">Pentacotripeptide-repeat region of PRORP domain-containing protein</fullName>
    </recommendedName>
</protein>
<dbReference type="STRING" id="342668.A0A1B8GE91"/>
<dbReference type="GeneID" id="28840391"/>
<dbReference type="EMBL" id="KV460246">
    <property type="protein sequence ID" value="OBT94155.1"/>
    <property type="molecule type" value="Genomic_DNA"/>
</dbReference>
<dbReference type="PANTHER" id="PTHR47447:SF17">
    <property type="entry name" value="OS12G0638900 PROTEIN"/>
    <property type="match status" value="1"/>
</dbReference>
<accession>A0A1B8GE91</accession>
<evidence type="ECO:0000256" key="2">
    <source>
        <dbReference type="ARBA" id="ARBA00022737"/>
    </source>
</evidence>
<evidence type="ECO:0000256" key="1">
    <source>
        <dbReference type="ARBA" id="ARBA00006192"/>
    </source>
</evidence>
<proteinExistence type="inferred from homology"/>
<gene>
    <name evidence="6" type="ORF">VE01_07005</name>
</gene>
<dbReference type="AlphaFoldDB" id="A0A1B8GE91"/>
<evidence type="ECO:0008006" key="8">
    <source>
        <dbReference type="Google" id="ProtNLM"/>
    </source>
</evidence>
<evidence type="ECO:0000256" key="3">
    <source>
        <dbReference type="ARBA" id="ARBA00044493"/>
    </source>
</evidence>
<dbReference type="Pfam" id="PF01535">
    <property type="entry name" value="PPR"/>
    <property type="match status" value="2"/>
</dbReference>
<keyword evidence="2" id="KW-0677">Repeat</keyword>
<reference evidence="7" key="2">
    <citation type="journal article" date="2018" name="Nat. Commun.">
        <title>Extreme sensitivity to ultraviolet light in the fungal pathogen causing white-nose syndrome of bats.</title>
        <authorList>
            <person name="Palmer J.M."/>
            <person name="Drees K.P."/>
            <person name="Foster J.T."/>
            <person name="Lindner D.L."/>
        </authorList>
    </citation>
    <scope>NUCLEOTIDE SEQUENCE [LARGE SCALE GENOMIC DNA]</scope>
    <source>
        <strain evidence="7">UAMH 10579</strain>
    </source>
</reference>
<comment type="subunit">
    <text evidence="4">Binds to mitochondrial small subunit 15S rRNA.</text>
</comment>
<feature type="repeat" description="PPR" evidence="5">
    <location>
        <begin position="373"/>
        <end position="407"/>
    </location>
</feature>
<dbReference type="OrthoDB" id="1908178at2759"/>
<name>A0A1B8GE91_9PEZI</name>
<reference evidence="6 7" key="1">
    <citation type="submission" date="2016-03" db="EMBL/GenBank/DDBJ databases">
        <title>Comparative genomics of Pseudogymnoascus destructans, the fungus causing white-nose syndrome of bats.</title>
        <authorList>
            <person name="Palmer J.M."/>
            <person name="Drees K.P."/>
            <person name="Foster J.T."/>
            <person name="Lindner D.L."/>
        </authorList>
    </citation>
    <scope>NUCLEOTIDE SEQUENCE [LARGE SCALE GENOMIC DNA]</scope>
    <source>
        <strain evidence="6 7">UAMH 10579</strain>
    </source>
</reference>
<dbReference type="PROSITE" id="PS51375">
    <property type="entry name" value="PPR"/>
    <property type="match status" value="2"/>
</dbReference>